<dbReference type="PRINTS" id="PR00032">
    <property type="entry name" value="HTHARAC"/>
</dbReference>
<keyword evidence="3" id="KW-0804">Transcription</keyword>
<dbReference type="GO" id="GO:0000976">
    <property type="term" value="F:transcription cis-regulatory region binding"/>
    <property type="evidence" value="ECO:0007669"/>
    <property type="project" value="TreeGrafter"/>
</dbReference>
<organism evidence="5 6">
    <name type="scientific">Marinomonas aquiplantarum</name>
    <dbReference type="NCBI Taxonomy" id="491951"/>
    <lineage>
        <taxon>Bacteria</taxon>
        <taxon>Pseudomonadati</taxon>
        <taxon>Pseudomonadota</taxon>
        <taxon>Gammaproteobacteria</taxon>
        <taxon>Oceanospirillales</taxon>
        <taxon>Oceanospirillaceae</taxon>
        <taxon>Marinomonas</taxon>
    </lineage>
</organism>
<gene>
    <name evidence="5" type="ORF">DFP76_11748</name>
</gene>
<dbReference type="EMBL" id="QNRF01000017">
    <property type="protein sequence ID" value="RBO78404.1"/>
    <property type="molecule type" value="Genomic_DNA"/>
</dbReference>
<dbReference type="GO" id="GO:0003700">
    <property type="term" value="F:DNA-binding transcription factor activity"/>
    <property type="evidence" value="ECO:0007669"/>
    <property type="project" value="InterPro"/>
</dbReference>
<keyword evidence="1" id="KW-0805">Transcription regulation</keyword>
<feature type="domain" description="HTH araC/xylS-type" evidence="4">
    <location>
        <begin position="237"/>
        <end position="335"/>
    </location>
</feature>
<dbReference type="InterPro" id="IPR032687">
    <property type="entry name" value="AraC-type_N"/>
</dbReference>
<evidence type="ECO:0000313" key="6">
    <source>
        <dbReference type="Proteomes" id="UP000252086"/>
    </source>
</evidence>
<dbReference type="InterPro" id="IPR018060">
    <property type="entry name" value="HTH_AraC"/>
</dbReference>
<proteinExistence type="predicted"/>
<evidence type="ECO:0000313" key="5">
    <source>
        <dbReference type="EMBL" id="RBO78404.1"/>
    </source>
</evidence>
<dbReference type="Pfam" id="PF12625">
    <property type="entry name" value="Arabinose_bd"/>
    <property type="match status" value="1"/>
</dbReference>
<dbReference type="SMART" id="SM00342">
    <property type="entry name" value="HTH_ARAC"/>
    <property type="match status" value="1"/>
</dbReference>
<dbReference type="PANTHER" id="PTHR47894:SF1">
    <property type="entry name" value="HTH-TYPE TRANSCRIPTIONAL REGULATOR VQSM"/>
    <property type="match status" value="1"/>
</dbReference>
<evidence type="ECO:0000256" key="2">
    <source>
        <dbReference type="ARBA" id="ARBA00023125"/>
    </source>
</evidence>
<keyword evidence="6" id="KW-1185">Reference proteome</keyword>
<dbReference type="RefSeq" id="WP_113875894.1">
    <property type="nucleotide sequence ID" value="NZ_QNRF01000017.1"/>
</dbReference>
<evidence type="ECO:0000259" key="4">
    <source>
        <dbReference type="PROSITE" id="PS01124"/>
    </source>
</evidence>
<dbReference type="InterPro" id="IPR009057">
    <property type="entry name" value="Homeodomain-like_sf"/>
</dbReference>
<protein>
    <submittedName>
        <fullName evidence="5">AraC family transcriptional regulator</fullName>
    </submittedName>
</protein>
<keyword evidence="2" id="KW-0238">DNA-binding</keyword>
<dbReference type="GO" id="GO:0005829">
    <property type="term" value="C:cytosol"/>
    <property type="evidence" value="ECO:0007669"/>
    <property type="project" value="TreeGrafter"/>
</dbReference>
<dbReference type="OrthoDB" id="5582699at2"/>
<comment type="caution">
    <text evidence="5">The sequence shown here is derived from an EMBL/GenBank/DDBJ whole genome shotgun (WGS) entry which is preliminary data.</text>
</comment>
<dbReference type="PANTHER" id="PTHR47894">
    <property type="entry name" value="HTH-TYPE TRANSCRIPTIONAL REGULATOR GADX"/>
    <property type="match status" value="1"/>
</dbReference>
<dbReference type="Pfam" id="PF12833">
    <property type="entry name" value="HTH_18"/>
    <property type="match status" value="1"/>
</dbReference>
<evidence type="ECO:0000256" key="3">
    <source>
        <dbReference type="ARBA" id="ARBA00023163"/>
    </source>
</evidence>
<accession>A0A366CTD6</accession>
<dbReference type="Proteomes" id="UP000252086">
    <property type="component" value="Unassembled WGS sequence"/>
</dbReference>
<reference evidence="5 6" key="1">
    <citation type="submission" date="2018-06" db="EMBL/GenBank/DDBJ databases">
        <title>Genomic Encyclopedia of Type Strains, Phase III (KMG-III): the genomes of soil and plant-associated and newly described type strains.</title>
        <authorList>
            <person name="Whitman W."/>
        </authorList>
    </citation>
    <scope>NUCLEOTIDE SEQUENCE [LARGE SCALE GENOMIC DNA]</scope>
    <source>
        <strain evidence="5 6">CECT 7732</strain>
    </source>
</reference>
<dbReference type="InterPro" id="IPR020449">
    <property type="entry name" value="Tscrpt_reg_AraC-type_HTH"/>
</dbReference>
<evidence type="ECO:0000256" key="1">
    <source>
        <dbReference type="ARBA" id="ARBA00023015"/>
    </source>
</evidence>
<dbReference type="Gene3D" id="1.10.10.60">
    <property type="entry name" value="Homeodomain-like"/>
    <property type="match status" value="1"/>
</dbReference>
<dbReference type="AlphaFoldDB" id="A0A366CTD6"/>
<name>A0A366CTD6_9GAMM</name>
<dbReference type="SUPFAM" id="SSF46689">
    <property type="entry name" value="Homeodomain-like"/>
    <property type="match status" value="1"/>
</dbReference>
<sequence>MSHDRQTLTTPNHYIGRLYHLALAKGLDADALFKQADLSPSVIDDVHVEVEIEKLAGIVEGIWDLLQDEAMGLASSPLPAGAFFMMGRATVHEATLGKVLQLACRFYNMVSDAYEMTLSEVDNTAVLAFKLADTSLDTSHLFSDITLLAWHSYASWLIQERIPLLAVHFPYTEPQQHDYAKLYPCKRLFNQEALKLVFSQSYLARQNVQSLDALKAYMKRCPIELFLKQPGEISVASDLRALLNRSFVTGFPDIDEAARRLHMSRRTLIRKLEKEGTSFQQIKDLMRQDRASYWLAQDGISIAAVAEKIGFSDAAVFARAFRRWTGLSPTDYRALHIRG</sequence>
<dbReference type="PROSITE" id="PS01124">
    <property type="entry name" value="HTH_ARAC_FAMILY_2"/>
    <property type="match status" value="1"/>
</dbReference>